<keyword evidence="1" id="KW-0472">Membrane</keyword>
<keyword evidence="1" id="KW-0812">Transmembrane</keyword>
<reference evidence="2 3" key="1">
    <citation type="submission" date="2019-09" db="EMBL/GenBank/DDBJ databases">
        <title>Phylogeny of genus Pseudoclavibacter and closely related genus.</title>
        <authorList>
            <person name="Li Y."/>
        </authorList>
    </citation>
    <scope>NUCLEOTIDE SEQUENCE [LARGE SCALE GENOMIC DNA]</scope>
    <source>
        <strain evidence="2 3">THG-MD12</strain>
    </source>
</reference>
<proteinExistence type="predicted"/>
<sequence>MEHLRWILPLIAAPVVAVLGIVGVLALSFRRLTSAPVASDDVMVLFGRDAYQFFLGTLVPFVLLVFIVGLIVYAVYAVGTTFGWIALRETPLFKTWTLPLLFSPAIAVVAFFVVAFMPFVVGPSEALVPVVSAFGAFMVCLAVAGALWFRATLGARASKRAAEAAPVTGEVGVTA</sequence>
<dbReference type="OrthoDB" id="5116988at2"/>
<evidence type="ECO:0000313" key="2">
    <source>
        <dbReference type="EMBL" id="KAB1636282.1"/>
    </source>
</evidence>
<feature type="transmembrane region" description="Helical" evidence="1">
    <location>
        <begin position="126"/>
        <end position="149"/>
    </location>
</feature>
<keyword evidence="1" id="KW-1133">Transmembrane helix</keyword>
<keyword evidence="3" id="KW-1185">Reference proteome</keyword>
<feature type="transmembrane region" description="Helical" evidence="1">
    <location>
        <begin position="50"/>
        <end position="76"/>
    </location>
</feature>
<gene>
    <name evidence="2" type="ORF">F8O03_17365</name>
</gene>
<comment type="caution">
    <text evidence="2">The sequence shown here is derived from an EMBL/GenBank/DDBJ whole genome shotgun (WGS) entry which is preliminary data.</text>
</comment>
<name>A0A7J5AYZ9_9MICO</name>
<evidence type="ECO:0000313" key="3">
    <source>
        <dbReference type="Proteomes" id="UP000490386"/>
    </source>
</evidence>
<dbReference type="AlphaFoldDB" id="A0A7J5AYZ9"/>
<evidence type="ECO:0000256" key="1">
    <source>
        <dbReference type="SAM" id="Phobius"/>
    </source>
</evidence>
<dbReference type="Proteomes" id="UP000490386">
    <property type="component" value="Unassembled WGS sequence"/>
</dbReference>
<accession>A0A7J5AYZ9</accession>
<organism evidence="2 3">
    <name type="scientific">Pseudoclavibacter terrae</name>
    <dbReference type="NCBI Taxonomy" id="1530195"/>
    <lineage>
        <taxon>Bacteria</taxon>
        <taxon>Bacillati</taxon>
        <taxon>Actinomycetota</taxon>
        <taxon>Actinomycetes</taxon>
        <taxon>Micrococcales</taxon>
        <taxon>Microbacteriaceae</taxon>
        <taxon>Pseudoclavibacter</taxon>
    </lineage>
</organism>
<feature type="transmembrane region" description="Helical" evidence="1">
    <location>
        <begin position="96"/>
        <end position="120"/>
    </location>
</feature>
<dbReference type="EMBL" id="WBJX01000007">
    <property type="protein sequence ID" value="KAB1636282.1"/>
    <property type="molecule type" value="Genomic_DNA"/>
</dbReference>
<dbReference type="RefSeq" id="WP_151424989.1">
    <property type="nucleotide sequence ID" value="NZ_WBJX01000007.1"/>
</dbReference>
<feature type="transmembrane region" description="Helical" evidence="1">
    <location>
        <begin position="7"/>
        <end position="30"/>
    </location>
</feature>
<protein>
    <submittedName>
        <fullName evidence="2">Uncharacterized protein</fullName>
    </submittedName>
</protein>